<dbReference type="Pfam" id="PF18017">
    <property type="entry name" value="SAM_4"/>
    <property type="match status" value="1"/>
</dbReference>
<dbReference type="EMBL" id="GEEE01000918">
    <property type="protein sequence ID" value="JAP62307.1"/>
    <property type="molecule type" value="Transcribed_RNA"/>
</dbReference>
<reference evidence="3" key="1">
    <citation type="submission" date="2016-01" db="EMBL/GenBank/DDBJ databases">
        <title>Reference transcriptome for the parasite Schistocephalus solidus: insights into the molecular evolution of parasitism.</title>
        <authorList>
            <person name="Hebert F.O."/>
            <person name="Grambauer S."/>
            <person name="Barber I."/>
            <person name="Landry C.R."/>
            <person name="Aubin-Horth N."/>
        </authorList>
    </citation>
    <scope>NUCLEOTIDE SEQUENCE</scope>
</reference>
<dbReference type="SUPFAM" id="SSF47769">
    <property type="entry name" value="SAM/Pointed domain"/>
    <property type="match status" value="1"/>
</dbReference>
<feature type="region of interest" description="Disordered" evidence="1">
    <location>
        <begin position="289"/>
        <end position="308"/>
    </location>
</feature>
<dbReference type="AlphaFoldDB" id="A0A0V0J9K8"/>
<accession>A0A0V0J9K8</accession>
<feature type="region of interest" description="Disordered" evidence="1">
    <location>
        <begin position="252"/>
        <end position="283"/>
    </location>
</feature>
<gene>
    <name evidence="3" type="ORF">TR118608</name>
</gene>
<dbReference type="InterPro" id="IPR039161">
    <property type="entry name" value="C19orf47-like"/>
</dbReference>
<feature type="domain" description="SAM" evidence="2">
    <location>
        <begin position="1"/>
        <end position="70"/>
    </location>
</feature>
<organism evidence="3">
    <name type="scientific">Schistocephalus solidus</name>
    <name type="common">Tapeworm</name>
    <dbReference type="NCBI Taxonomy" id="70667"/>
    <lineage>
        <taxon>Eukaryota</taxon>
        <taxon>Metazoa</taxon>
        <taxon>Spiralia</taxon>
        <taxon>Lophotrochozoa</taxon>
        <taxon>Platyhelminthes</taxon>
        <taxon>Cestoda</taxon>
        <taxon>Eucestoda</taxon>
        <taxon>Diphyllobothriidea</taxon>
        <taxon>Diphyllobothriidae</taxon>
        <taxon>Schistocephalus</taxon>
    </lineage>
</organism>
<sequence>MEDLAYWTTIFTDAGLPHGISQKYAHLFVENRMTTKLLPFLDKDLLKEIGITAVGDIIAILQHCKKVKHEVSQGFLKESDSVQEPTKLKAAVTVSSTTPNLEKDVKKPKLLPGHELPVPEKRTVSREIEGAYKVKLPQGTTEKTRRILQQVKLGPSDSVAKATSPSRIVIINAVSSSKPGSVAQPHTDIDGSDDDAEDVEVILSSSNPCMRTTNFPKPSPKSSVFNRLGAELSQPSPVPQRLKPVTSHLTRFLPSNLGSKTSEAADTSQQHSSPRRTGLKRTASESVFSRLGSGMEQQRTQDAITSGSDEKALSYIGVFKRSRTSAPSLQLPRVPSVDISQRPSAKSRLGTLASDAIGPRRVQDRLGSHNRPT</sequence>
<feature type="compositionally biased region" description="Polar residues" evidence="1">
    <location>
        <begin position="256"/>
        <end position="272"/>
    </location>
</feature>
<evidence type="ECO:0000313" key="3">
    <source>
        <dbReference type="EMBL" id="JAP62307.1"/>
    </source>
</evidence>
<evidence type="ECO:0000256" key="1">
    <source>
        <dbReference type="SAM" id="MobiDB-lite"/>
    </source>
</evidence>
<evidence type="ECO:0000259" key="2">
    <source>
        <dbReference type="PROSITE" id="PS50105"/>
    </source>
</evidence>
<name>A0A0V0J9K8_SCHSO</name>
<dbReference type="SMART" id="SM00454">
    <property type="entry name" value="SAM"/>
    <property type="match status" value="1"/>
</dbReference>
<protein>
    <recommendedName>
        <fullName evidence="2">SAM domain-containing protein</fullName>
    </recommendedName>
</protein>
<dbReference type="PANTHER" id="PTHR21359:SF1">
    <property type="entry name" value="DUF5577 DOMAIN-CONTAINING PROTEIN"/>
    <property type="match status" value="1"/>
</dbReference>
<dbReference type="PANTHER" id="PTHR21359">
    <property type="entry name" value="DUF5577 DOMAIN-CONTAINING PROTEIN"/>
    <property type="match status" value="1"/>
</dbReference>
<dbReference type="GO" id="GO:0005634">
    <property type="term" value="C:nucleus"/>
    <property type="evidence" value="ECO:0007669"/>
    <property type="project" value="TreeGrafter"/>
</dbReference>
<proteinExistence type="predicted"/>
<dbReference type="PROSITE" id="PS50105">
    <property type="entry name" value="SAM_DOMAIN"/>
    <property type="match status" value="1"/>
</dbReference>
<feature type="region of interest" description="Disordered" evidence="1">
    <location>
        <begin position="324"/>
        <end position="373"/>
    </location>
</feature>
<feature type="compositionally biased region" description="Polar residues" evidence="1">
    <location>
        <begin position="295"/>
        <end position="307"/>
    </location>
</feature>
<dbReference type="InterPro" id="IPR013761">
    <property type="entry name" value="SAM/pointed_sf"/>
</dbReference>
<dbReference type="InterPro" id="IPR001660">
    <property type="entry name" value="SAM"/>
</dbReference>
<dbReference type="Gene3D" id="1.10.150.50">
    <property type="entry name" value="Transcription Factor, Ets-1"/>
    <property type="match status" value="1"/>
</dbReference>